<dbReference type="FunFam" id="3.40.50.720:FF:000084">
    <property type="entry name" value="Short-chain dehydrogenase reductase"/>
    <property type="match status" value="1"/>
</dbReference>
<keyword evidence="3" id="KW-1185">Reference proteome</keyword>
<dbReference type="Pfam" id="PF13561">
    <property type="entry name" value="adh_short_C2"/>
    <property type="match status" value="1"/>
</dbReference>
<dbReference type="InterPro" id="IPR036291">
    <property type="entry name" value="NAD(P)-bd_dom_sf"/>
</dbReference>
<gene>
    <name evidence="2" type="ORF">SAMN05660836_01396</name>
</gene>
<sequence length="263" mass="28588">MDLGLKGKVAFVAGASQGLGKAVAMELGREGARLAICALDDPELPRAVEEIKGQTGAEVIGIPADVSRPEEARDFVRKALEYYGTVDILVNNAGGPPSKQFLEIDDDLWEFGFRLNLLSTIVMTREVVPVMKEKRWGRIINMTSISVKQPIDGLILSNTIRMGVVGFAKSLSNELAPYNVTVNNVCPGYTLTDRVRNLAKVTAEKEGTTPEEVIKRWEAQIPMGRLGTPEEFAALVTFLASERAGYITGASIHIDGGYYKGVM</sequence>
<dbReference type="PRINTS" id="PR00080">
    <property type="entry name" value="SDRFAMILY"/>
</dbReference>
<dbReference type="PRINTS" id="PR00081">
    <property type="entry name" value="GDHRDH"/>
</dbReference>
<organism evidence="2 3">
    <name type="scientific">Thermodesulforhabdus norvegica</name>
    <dbReference type="NCBI Taxonomy" id="39841"/>
    <lineage>
        <taxon>Bacteria</taxon>
        <taxon>Pseudomonadati</taxon>
        <taxon>Thermodesulfobacteriota</taxon>
        <taxon>Syntrophobacteria</taxon>
        <taxon>Syntrophobacterales</taxon>
        <taxon>Thermodesulforhabdaceae</taxon>
        <taxon>Thermodesulforhabdus</taxon>
    </lineage>
</organism>
<dbReference type="CDD" id="cd05344">
    <property type="entry name" value="BKR_like_SDR_like"/>
    <property type="match status" value="1"/>
</dbReference>
<evidence type="ECO:0000313" key="2">
    <source>
        <dbReference type="EMBL" id="SFM75677.1"/>
    </source>
</evidence>
<dbReference type="RefSeq" id="WP_093394537.1">
    <property type="nucleotide sequence ID" value="NZ_FOUU01000003.1"/>
</dbReference>
<proteinExistence type="inferred from homology"/>
<evidence type="ECO:0000313" key="3">
    <source>
        <dbReference type="Proteomes" id="UP000199611"/>
    </source>
</evidence>
<accession>A0A1I4TGJ3</accession>
<dbReference type="Proteomes" id="UP000199611">
    <property type="component" value="Unassembled WGS sequence"/>
</dbReference>
<reference evidence="2 3" key="1">
    <citation type="submission" date="2016-10" db="EMBL/GenBank/DDBJ databases">
        <authorList>
            <person name="de Groot N.N."/>
        </authorList>
    </citation>
    <scope>NUCLEOTIDE SEQUENCE [LARGE SCALE GENOMIC DNA]</scope>
    <source>
        <strain evidence="2 3">DSM 9990</strain>
    </source>
</reference>
<dbReference type="SUPFAM" id="SSF51735">
    <property type="entry name" value="NAD(P)-binding Rossmann-fold domains"/>
    <property type="match status" value="1"/>
</dbReference>
<evidence type="ECO:0000256" key="1">
    <source>
        <dbReference type="ARBA" id="ARBA00006484"/>
    </source>
</evidence>
<dbReference type="PANTHER" id="PTHR42879">
    <property type="entry name" value="3-OXOACYL-(ACYL-CARRIER-PROTEIN) REDUCTASE"/>
    <property type="match status" value="1"/>
</dbReference>
<name>A0A1I4TGJ3_9BACT</name>
<dbReference type="OrthoDB" id="5354363at2"/>
<dbReference type="STRING" id="39841.SAMN05660836_01396"/>
<comment type="similarity">
    <text evidence="1">Belongs to the short-chain dehydrogenases/reductases (SDR) family.</text>
</comment>
<dbReference type="PANTHER" id="PTHR42879:SF6">
    <property type="entry name" value="NADPH-DEPENDENT REDUCTASE BACG"/>
    <property type="match status" value="1"/>
</dbReference>
<dbReference type="Gene3D" id="3.40.50.720">
    <property type="entry name" value="NAD(P)-binding Rossmann-like Domain"/>
    <property type="match status" value="1"/>
</dbReference>
<dbReference type="EMBL" id="FOUU01000003">
    <property type="protein sequence ID" value="SFM75677.1"/>
    <property type="molecule type" value="Genomic_DNA"/>
</dbReference>
<dbReference type="InterPro" id="IPR002347">
    <property type="entry name" value="SDR_fam"/>
</dbReference>
<dbReference type="InterPro" id="IPR050259">
    <property type="entry name" value="SDR"/>
</dbReference>
<dbReference type="AlphaFoldDB" id="A0A1I4TGJ3"/>
<protein>
    <submittedName>
        <fullName evidence="2">3-oxoacyl-[acyl-carrier protein] reductase</fullName>
    </submittedName>
</protein>